<dbReference type="AlphaFoldDB" id="A0A1R1PM08"/>
<dbReference type="Pfam" id="PF24842">
    <property type="entry name" value="UFD1_N2"/>
    <property type="match status" value="1"/>
</dbReference>
<comment type="caution">
    <text evidence="8">The sequence shown here is derived from an EMBL/GenBank/DDBJ whole genome shotgun (WGS) entry which is preliminary data.</text>
</comment>
<dbReference type="InterPro" id="IPR042556">
    <property type="entry name" value="AZUL_sf"/>
</dbReference>
<feature type="compositionally biased region" description="Basic residues" evidence="3">
    <location>
        <begin position="104"/>
        <end position="115"/>
    </location>
</feature>
<sequence>MYSIKLIPYKSNETLKYTDKLILPHSVLENLIKYFQSESEKNKNKINNAFANQSRNRVSRDASGVGIKDLGSRNDESESESESESGSGSGSEAEPRNTLQPIRAHSKRSPNKKPRNFGDNGEVLIPSPLTFRIRKSQTQKMGSHTLPDFGKFPKLANICAGVKEFSSEENTVGVPEWMLSELGVLEGEEVELEYVELEKGSYARFRFGSKIGKSLFEIRSILESHLRRNLTTLVENQTLMVPIDGTDYDIQVIELVPRNAVDVVDTDLVVDIQFPTEINNLITIDGSSGSRTIGENEVFEIRVISIFKTDFEKDDEKTYSFMLSNYCCESSNVIIKLQKHKINFEETSNPQPGTGHDHESEENVSVREGYSMCSNCTTYVLTERVRMHENFCSRNNYFCSKCKLVMKKEDYEMKRHVHCNECEFYGSELDVSKHCHYFHNNGSGFKCPSCPDAGVFASIVDLNTHRNGICPEKVIKCRFCHTFVQQGLASTRADDILSGFQAHESYCGSRTIECAICLKKVQLRNVNTHMKVHNTTKNSLPLPFRLCKNSQCLMPVTNSISPTVLSHLSNIARTNPGINSSETAPVLNVNTLYNLQVLSDSHTNPLALCNKCFAPFYVSQLDPSNKLLLQRIIRKLHSQFVSGCGNDWCQNRNCATFNKNQRSPTEAATLLIPTIRSLSSFLSNPKDSHDFSLE</sequence>
<accession>A0A1R1PM08</accession>
<evidence type="ECO:0000259" key="5">
    <source>
        <dbReference type="Pfam" id="PF16558"/>
    </source>
</evidence>
<dbReference type="GO" id="GO:0006511">
    <property type="term" value="P:ubiquitin-dependent protein catabolic process"/>
    <property type="evidence" value="ECO:0007669"/>
    <property type="project" value="InterPro"/>
</dbReference>
<evidence type="ECO:0000256" key="3">
    <source>
        <dbReference type="SAM" id="MobiDB-lite"/>
    </source>
</evidence>
<dbReference type="Gene3D" id="3.10.330.10">
    <property type="match status" value="1"/>
</dbReference>
<keyword evidence="9" id="KW-1185">Reference proteome</keyword>
<dbReference type="Pfam" id="PF03152">
    <property type="entry name" value="UFD1_N1"/>
    <property type="match status" value="1"/>
</dbReference>
<feature type="domain" description="Ubiquitin-protein ligase E3A N-terminal zinc-binding" evidence="5">
    <location>
        <begin position="630"/>
        <end position="670"/>
    </location>
</feature>
<reference evidence="9" key="1">
    <citation type="submission" date="2017-01" db="EMBL/GenBank/DDBJ databases">
        <authorList>
            <person name="Wang Y."/>
            <person name="White M."/>
            <person name="Kvist S."/>
            <person name="Moncalvo J.-M."/>
        </authorList>
    </citation>
    <scope>NUCLEOTIDE SEQUENCE [LARGE SCALE GENOMIC DNA]</scope>
    <source>
        <strain evidence="9">COL-18-3</strain>
    </source>
</reference>
<protein>
    <submittedName>
        <fullName evidence="8">Ubiquitin fusion degradation protein-like protein</fullName>
    </submittedName>
</protein>
<evidence type="ECO:0000259" key="4">
    <source>
        <dbReference type="Pfam" id="PF03152"/>
    </source>
</evidence>
<dbReference type="PANTHER" id="PTHR12555">
    <property type="entry name" value="UBIQUITIN FUSION DEGRADATON PROTEIN 1"/>
    <property type="match status" value="1"/>
</dbReference>
<dbReference type="PANTHER" id="PTHR12555:SF15">
    <property type="entry name" value="FUSION DEGRADATION PROTEIN (UFD1), PUTATIVE (AFU_ORTHOLOGUE AFUA_4G04640)-RELATED"/>
    <property type="match status" value="1"/>
</dbReference>
<evidence type="ECO:0000256" key="1">
    <source>
        <dbReference type="ARBA" id="ARBA00006043"/>
    </source>
</evidence>
<name>A0A1R1PM08_ZANCU</name>
<dbReference type="Pfam" id="PF16558">
    <property type="entry name" value="AZUL"/>
    <property type="match status" value="1"/>
</dbReference>
<dbReference type="InterPro" id="IPR032353">
    <property type="entry name" value="AZUL"/>
</dbReference>
<dbReference type="EMBL" id="LSSK01000764">
    <property type="protein sequence ID" value="OMH81995.1"/>
    <property type="molecule type" value="Genomic_DNA"/>
</dbReference>
<evidence type="ECO:0000256" key="2">
    <source>
        <dbReference type="ARBA" id="ARBA00022786"/>
    </source>
</evidence>
<evidence type="ECO:0000313" key="8">
    <source>
        <dbReference type="EMBL" id="OMH81995.1"/>
    </source>
</evidence>
<dbReference type="InterPro" id="IPR049439">
    <property type="entry name" value="TRAFD1-XIAF1_Znf"/>
</dbReference>
<dbReference type="InterPro" id="IPR055418">
    <property type="entry name" value="UFD1_N2"/>
</dbReference>
<evidence type="ECO:0000313" key="9">
    <source>
        <dbReference type="Proteomes" id="UP000188320"/>
    </source>
</evidence>
<dbReference type="Gene3D" id="2.40.40.50">
    <property type="entry name" value="Ubiquitin fusion degradation protein UFD1, N-terminal domain"/>
    <property type="match status" value="1"/>
</dbReference>
<dbReference type="Pfam" id="PF21366">
    <property type="entry name" value="TRAFD1-XIAF1_ZnF"/>
    <property type="match status" value="1"/>
</dbReference>
<proteinExistence type="inferred from homology"/>
<feature type="domain" description="Ubiquitin fusion degradation protein UFD1 N-terminal subdomain 1" evidence="4">
    <location>
        <begin position="125"/>
        <end position="197"/>
    </location>
</feature>
<evidence type="ECO:0000259" key="7">
    <source>
        <dbReference type="Pfam" id="PF24842"/>
    </source>
</evidence>
<dbReference type="OrthoDB" id="193703at2759"/>
<feature type="region of interest" description="Disordered" evidence="3">
    <location>
        <begin position="49"/>
        <end position="123"/>
    </location>
</feature>
<feature type="domain" description="Ubiquitin fusion degradation protein UFD1 N-terminal subdomain 2" evidence="7">
    <location>
        <begin position="199"/>
        <end position="273"/>
    </location>
</feature>
<dbReference type="Pfam" id="PF23580">
    <property type="entry name" value="Znf_XAF1_N"/>
    <property type="match status" value="1"/>
</dbReference>
<evidence type="ECO:0000259" key="6">
    <source>
        <dbReference type="Pfam" id="PF21366"/>
    </source>
</evidence>
<dbReference type="Gene3D" id="6.10.130.10">
    <property type="entry name" value="Ubiquitin-protein ligase E3A, N-terminal zinc-binding domain (AZUL)"/>
    <property type="match status" value="1"/>
</dbReference>
<organism evidence="8 9">
    <name type="scientific">Zancudomyces culisetae</name>
    <name type="common">Gut fungus</name>
    <name type="synonym">Smittium culisetae</name>
    <dbReference type="NCBI Taxonomy" id="1213189"/>
    <lineage>
        <taxon>Eukaryota</taxon>
        <taxon>Fungi</taxon>
        <taxon>Fungi incertae sedis</taxon>
        <taxon>Zoopagomycota</taxon>
        <taxon>Kickxellomycotina</taxon>
        <taxon>Harpellomycetes</taxon>
        <taxon>Harpellales</taxon>
        <taxon>Legeriomycetaceae</taxon>
        <taxon>Zancudomyces</taxon>
    </lineage>
</organism>
<dbReference type="Proteomes" id="UP000188320">
    <property type="component" value="Unassembled WGS sequence"/>
</dbReference>
<dbReference type="GO" id="GO:0036503">
    <property type="term" value="P:ERAD pathway"/>
    <property type="evidence" value="ECO:0007669"/>
    <property type="project" value="TreeGrafter"/>
</dbReference>
<dbReference type="InterPro" id="IPR004854">
    <property type="entry name" value="Ufd1-like"/>
</dbReference>
<dbReference type="InterPro" id="IPR055417">
    <property type="entry name" value="UFD1_N1"/>
</dbReference>
<dbReference type="GO" id="GO:0034098">
    <property type="term" value="C:VCP-NPL4-UFD1 AAA ATPase complex"/>
    <property type="evidence" value="ECO:0007669"/>
    <property type="project" value="TreeGrafter"/>
</dbReference>
<gene>
    <name evidence="8" type="ORF">AX774_g4541</name>
</gene>
<comment type="similarity">
    <text evidence="1">Belongs to the UFD1 family.</text>
</comment>
<dbReference type="GO" id="GO:0031593">
    <property type="term" value="F:polyubiquitin modification-dependent protein binding"/>
    <property type="evidence" value="ECO:0007669"/>
    <property type="project" value="TreeGrafter"/>
</dbReference>
<dbReference type="InterPro" id="IPR042299">
    <property type="entry name" value="Ufd1-like_Nn"/>
</dbReference>
<keyword evidence="2" id="KW-0833">Ubl conjugation pathway</keyword>
<feature type="domain" description="TRAFD1/XAF1 zinc finger" evidence="6">
    <location>
        <begin position="501"/>
        <end position="532"/>
    </location>
</feature>